<dbReference type="HAMAP" id="MF_02201">
    <property type="entry name" value="NapF"/>
    <property type="match status" value="1"/>
</dbReference>
<keyword evidence="2 6" id="KW-0479">Metal-binding</keyword>
<keyword evidence="6" id="KW-0963">Cytoplasm</keyword>
<feature type="binding site" evidence="6">
    <location>
        <position position="154"/>
    </location>
    <ligand>
        <name>[4Fe-4S] cluster</name>
        <dbReference type="ChEBI" id="CHEBI:49883"/>
        <label>3</label>
    </ligand>
</feature>
<dbReference type="Proteomes" id="UP000199040">
    <property type="component" value="Unassembled WGS sequence"/>
</dbReference>
<dbReference type="AlphaFoldDB" id="A0A1I3DL91"/>
<feature type="binding site" evidence="6">
    <location>
        <position position="74"/>
    </location>
    <ligand>
        <name>[4Fe-4S] cluster</name>
        <dbReference type="ChEBI" id="CHEBI:49883"/>
        <label>2</label>
    </ligand>
</feature>
<keyword evidence="3 6" id="KW-0677">Repeat</keyword>
<sequence length="163" mass="17341">MLMPVDRSRRALLQGRPGRGKDVLRPPWAEPEARFLNRCTQCGDCLSACETGILVKGGGGYPKVDFSRGECTFCTACVQACNTGAFSDPDQTPPWPYVATIGEACLGRSGIYCRSCGESCEAGAIRFAFNQYRVPEPTVDTESCTGCGACVEGCPVQAVQVGP</sequence>
<feature type="binding site" evidence="6">
    <location>
        <position position="42"/>
    </location>
    <ligand>
        <name>[4Fe-4S] cluster</name>
        <dbReference type="ChEBI" id="CHEBI:49883"/>
        <label>1</label>
    </ligand>
</feature>
<dbReference type="Pfam" id="PF12838">
    <property type="entry name" value="Fer4_7"/>
    <property type="match status" value="2"/>
</dbReference>
<evidence type="ECO:0000256" key="2">
    <source>
        <dbReference type="ARBA" id="ARBA00022723"/>
    </source>
</evidence>
<dbReference type="EMBL" id="FOPY01000011">
    <property type="protein sequence ID" value="SFH87251.1"/>
    <property type="molecule type" value="Genomic_DNA"/>
</dbReference>
<dbReference type="PANTHER" id="PTHR43687:SF1">
    <property type="entry name" value="FERREDOXIN III"/>
    <property type="match status" value="1"/>
</dbReference>
<feature type="domain" description="4Fe-4S ferredoxin-type" evidence="7">
    <location>
        <begin position="135"/>
        <end position="163"/>
    </location>
</feature>
<dbReference type="GO" id="GO:0046872">
    <property type="term" value="F:metal ion binding"/>
    <property type="evidence" value="ECO:0007669"/>
    <property type="project" value="UniProtKB-KW"/>
</dbReference>
<comment type="subcellular location">
    <subcellularLocation>
        <location evidence="6">Cytoplasm</location>
    </subcellularLocation>
</comment>
<evidence type="ECO:0000259" key="7">
    <source>
        <dbReference type="PROSITE" id="PS51379"/>
    </source>
</evidence>
<comment type="function">
    <text evidence="6">Could be involved in the maturation of NapA, the catalytic subunit of the periplasmic nitrate reductase, before its export into the periplasm.</text>
</comment>
<evidence type="ECO:0000256" key="3">
    <source>
        <dbReference type="ARBA" id="ARBA00022737"/>
    </source>
</evidence>
<evidence type="ECO:0000256" key="6">
    <source>
        <dbReference type="HAMAP-Rule" id="MF_02201"/>
    </source>
</evidence>
<dbReference type="STRING" id="442341.SAMN04487959_11197"/>
<feature type="binding site" evidence="6">
    <location>
        <position position="147"/>
    </location>
    <ligand>
        <name>[4Fe-4S] cluster</name>
        <dbReference type="ChEBI" id="CHEBI:49883"/>
        <label>3</label>
    </ligand>
</feature>
<accession>A0A1I3DL91</accession>
<feature type="binding site" evidence="6">
    <location>
        <position position="49"/>
    </location>
    <ligand>
        <name>[4Fe-4S] cluster</name>
        <dbReference type="ChEBI" id="CHEBI:49883"/>
        <label>1</label>
    </ligand>
</feature>
<dbReference type="PROSITE" id="PS00198">
    <property type="entry name" value="4FE4S_FER_1"/>
    <property type="match status" value="1"/>
</dbReference>
<dbReference type="InterPro" id="IPR004496">
    <property type="entry name" value="NapF"/>
</dbReference>
<protein>
    <recommendedName>
        <fullName evidence="6">Ferredoxin-type protein NapF</fullName>
    </recommendedName>
</protein>
<dbReference type="PROSITE" id="PS51379">
    <property type="entry name" value="4FE4S_FER_2"/>
    <property type="match status" value="3"/>
</dbReference>
<comment type="similarity">
    <text evidence="6">Belongs to the NapF family.</text>
</comment>
<dbReference type="RefSeq" id="WP_092847812.1">
    <property type="nucleotide sequence ID" value="NZ_FOPY01000011.1"/>
</dbReference>
<dbReference type="GO" id="GO:0051539">
    <property type="term" value="F:4 iron, 4 sulfur cluster binding"/>
    <property type="evidence" value="ECO:0007669"/>
    <property type="project" value="UniProtKB-UniRule"/>
</dbReference>
<feature type="binding site" evidence="6">
    <location>
        <position position="45"/>
    </location>
    <ligand>
        <name>[4Fe-4S] cluster</name>
        <dbReference type="ChEBI" id="CHEBI:49883"/>
        <label>1</label>
    </ligand>
</feature>
<dbReference type="InterPro" id="IPR017896">
    <property type="entry name" value="4Fe4S_Fe-S-bd"/>
</dbReference>
<evidence type="ECO:0000256" key="5">
    <source>
        <dbReference type="ARBA" id="ARBA00023014"/>
    </source>
</evidence>
<dbReference type="GO" id="GO:0005737">
    <property type="term" value="C:cytoplasm"/>
    <property type="evidence" value="ECO:0007669"/>
    <property type="project" value="UniProtKB-SubCell"/>
</dbReference>
<dbReference type="Gene3D" id="3.30.70.20">
    <property type="match status" value="2"/>
</dbReference>
<feature type="domain" description="4Fe-4S ferredoxin-type" evidence="7">
    <location>
        <begin position="60"/>
        <end position="91"/>
    </location>
</feature>
<keyword evidence="5 6" id="KW-0411">Iron-sulfur</keyword>
<reference evidence="8 9" key="1">
    <citation type="submission" date="2016-10" db="EMBL/GenBank/DDBJ databases">
        <authorList>
            <person name="de Groot N.N."/>
        </authorList>
    </citation>
    <scope>NUCLEOTIDE SEQUENCE [LARGE SCALE GENOMIC DNA]</scope>
    <source>
        <strain evidence="8 9">CGMCC 1.6848</strain>
    </source>
</reference>
<evidence type="ECO:0000256" key="4">
    <source>
        <dbReference type="ARBA" id="ARBA00023004"/>
    </source>
</evidence>
<dbReference type="CDD" id="cd10564">
    <property type="entry name" value="NapF_like"/>
    <property type="match status" value="1"/>
</dbReference>
<keyword evidence="4 6" id="KW-0408">Iron</keyword>
<keyword evidence="9" id="KW-1185">Reference proteome</keyword>
<feature type="binding site" evidence="6">
    <location>
        <position position="77"/>
    </location>
    <ligand>
        <name>[4Fe-4S] cluster</name>
        <dbReference type="ChEBI" id="CHEBI:49883"/>
        <label>2</label>
    </ligand>
</feature>
<feature type="domain" description="4Fe-4S ferredoxin-type" evidence="7">
    <location>
        <begin position="29"/>
        <end position="59"/>
    </location>
</feature>
<dbReference type="SUPFAM" id="SSF54862">
    <property type="entry name" value="4Fe-4S ferredoxins"/>
    <property type="match status" value="1"/>
</dbReference>
<evidence type="ECO:0000313" key="9">
    <source>
        <dbReference type="Proteomes" id="UP000199040"/>
    </source>
</evidence>
<feature type="binding site" evidence="6">
    <location>
        <position position="81"/>
    </location>
    <ligand>
        <name>[4Fe-4S] cluster</name>
        <dbReference type="ChEBI" id="CHEBI:49883"/>
        <label>2</label>
    </ligand>
</feature>
<keyword evidence="1 6" id="KW-0004">4Fe-4S</keyword>
<name>A0A1I3DL91_9GAMM</name>
<comment type="cofactor">
    <cofactor evidence="6">
        <name>[4Fe-4S] cluster</name>
        <dbReference type="ChEBI" id="CHEBI:49883"/>
    </cofactor>
</comment>
<dbReference type="InterPro" id="IPR050572">
    <property type="entry name" value="Fe-S_Ferredoxin"/>
</dbReference>
<feature type="binding site" evidence="6">
    <location>
        <position position="71"/>
    </location>
    <ligand>
        <name>[4Fe-4S] cluster</name>
        <dbReference type="ChEBI" id="CHEBI:49883"/>
        <label>2</label>
    </ligand>
</feature>
<organism evidence="8 9">
    <name type="scientific">Modicisalibacter xianhensis</name>
    <dbReference type="NCBI Taxonomy" id="442341"/>
    <lineage>
        <taxon>Bacteria</taxon>
        <taxon>Pseudomonadati</taxon>
        <taxon>Pseudomonadota</taxon>
        <taxon>Gammaproteobacteria</taxon>
        <taxon>Oceanospirillales</taxon>
        <taxon>Halomonadaceae</taxon>
        <taxon>Modicisalibacter</taxon>
    </lineage>
</organism>
<dbReference type="InterPro" id="IPR017900">
    <property type="entry name" value="4Fe4S_Fe_S_CS"/>
</dbReference>
<proteinExistence type="inferred from homology"/>
<feature type="binding site" evidence="6">
    <location>
        <position position="144"/>
    </location>
    <ligand>
        <name>[4Fe-4S] cluster</name>
        <dbReference type="ChEBI" id="CHEBI:49883"/>
        <label>3</label>
    </ligand>
</feature>
<comment type="subunit">
    <text evidence="6">Interacts with the cytoplasmic NapA precursor.</text>
</comment>
<gene>
    <name evidence="6" type="primary">napF</name>
    <name evidence="8" type="ORF">SAMN04487959_11197</name>
</gene>
<feature type="binding site" evidence="6">
    <location>
        <position position="39"/>
    </location>
    <ligand>
        <name>[4Fe-4S] cluster</name>
        <dbReference type="ChEBI" id="CHEBI:49883"/>
        <label>1</label>
    </ligand>
</feature>
<evidence type="ECO:0000313" key="8">
    <source>
        <dbReference type="EMBL" id="SFH87251.1"/>
    </source>
</evidence>
<feature type="binding site" evidence="6">
    <location>
        <position position="150"/>
    </location>
    <ligand>
        <name>[4Fe-4S] cluster</name>
        <dbReference type="ChEBI" id="CHEBI:49883"/>
        <label>3</label>
    </ligand>
</feature>
<dbReference type="PANTHER" id="PTHR43687">
    <property type="entry name" value="ADENYLYLSULFATE REDUCTASE, BETA SUBUNIT"/>
    <property type="match status" value="1"/>
</dbReference>
<evidence type="ECO:0000256" key="1">
    <source>
        <dbReference type="ARBA" id="ARBA00022485"/>
    </source>
</evidence>
<dbReference type="NCBIfam" id="TIGR00402">
    <property type="entry name" value="napF"/>
    <property type="match status" value="1"/>
</dbReference>